<sequence length="390" mass="45539">MILKITIILTLLLHLQVVLTKEIEDELIFVQAIWRHGDRAPSKLPYPNDVHNEDKWDNGWGQLTKKGKYQMMELGSWFKKRYINSFVNATYKSKEVYIRSSDIDRTLMSAQSFIFGMYPNQKHSGHKLPTQVVPIHAPAPGDNDPLLRPDDFECPEYDKKVRNINEHLYDELMGNYSDIIPFLKNHTGFEGDLKIKDIGSICNVKIEMIHNFNQPSWIFSEWPLHYNKTTLDIVCDIKKQLRLSDFQNSELGKLRGGYLLDNWLENAKKIIHHPDEEHKKMILYSSHAETILALRSAFNVYPDDITPYATALIMELYKTDNSTYYIKLYLKSHNKPLEDLQIPGCEHKCNFDTLTKLYVDMEIDSRKELYRECGLEYCEKTGGVVFDYAD</sequence>
<dbReference type="InterPro" id="IPR050645">
    <property type="entry name" value="Histidine_acid_phosphatase"/>
</dbReference>
<protein>
    <submittedName>
        <fullName evidence="5">Acid phosphatase</fullName>
    </submittedName>
</protein>
<evidence type="ECO:0000313" key="5">
    <source>
        <dbReference type="WBParaSite" id="SPAL_0001488900.1"/>
    </source>
</evidence>
<organism evidence="4 5">
    <name type="scientific">Strongyloides papillosus</name>
    <name type="common">Intestinal threadworm</name>
    <dbReference type="NCBI Taxonomy" id="174720"/>
    <lineage>
        <taxon>Eukaryota</taxon>
        <taxon>Metazoa</taxon>
        <taxon>Ecdysozoa</taxon>
        <taxon>Nematoda</taxon>
        <taxon>Chromadorea</taxon>
        <taxon>Rhabditida</taxon>
        <taxon>Tylenchina</taxon>
        <taxon>Panagrolaimomorpha</taxon>
        <taxon>Strongyloidoidea</taxon>
        <taxon>Strongyloididae</taxon>
        <taxon>Strongyloides</taxon>
    </lineage>
</organism>
<evidence type="ECO:0000256" key="2">
    <source>
        <dbReference type="ARBA" id="ARBA00005375"/>
    </source>
</evidence>
<dbReference type="AlphaFoldDB" id="A0A0N5CAG6"/>
<dbReference type="Gene3D" id="3.40.50.1240">
    <property type="entry name" value="Phosphoglycerate mutase-like"/>
    <property type="match status" value="1"/>
</dbReference>
<name>A0A0N5CAG6_STREA</name>
<dbReference type="PANTHER" id="PTHR11567:SF210">
    <property type="entry name" value="ACID PHOSPHATASE 5-RELATED"/>
    <property type="match status" value="1"/>
</dbReference>
<comment type="catalytic activity">
    <reaction evidence="1">
        <text>a phosphate monoester + H2O = an alcohol + phosphate</text>
        <dbReference type="Rhea" id="RHEA:15017"/>
        <dbReference type="ChEBI" id="CHEBI:15377"/>
        <dbReference type="ChEBI" id="CHEBI:30879"/>
        <dbReference type="ChEBI" id="CHEBI:43474"/>
        <dbReference type="ChEBI" id="CHEBI:67140"/>
        <dbReference type="EC" id="3.1.3.2"/>
    </reaction>
</comment>
<dbReference type="Proteomes" id="UP000046392">
    <property type="component" value="Unplaced"/>
</dbReference>
<feature type="signal peptide" evidence="3">
    <location>
        <begin position="1"/>
        <end position="20"/>
    </location>
</feature>
<comment type="similarity">
    <text evidence="2">Belongs to the histidine acid phosphatase family.</text>
</comment>
<reference evidence="5" key="1">
    <citation type="submission" date="2017-02" db="UniProtKB">
        <authorList>
            <consortium name="WormBaseParasite"/>
        </authorList>
    </citation>
    <scope>IDENTIFICATION</scope>
</reference>
<evidence type="ECO:0000256" key="3">
    <source>
        <dbReference type="SAM" id="SignalP"/>
    </source>
</evidence>
<dbReference type="GO" id="GO:0003993">
    <property type="term" value="F:acid phosphatase activity"/>
    <property type="evidence" value="ECO:0007669"/>
    <property type="project" value="UniProtKB-EC"/>
</dbReference>
<keyword evidence="4" id="KW-1185">Reference proteome</keyword>
<dbReference type="PANTHER" id="PTHR11567">
    <property type="entry name" value="ACID PHOSPHATASE-RELATED"/>
    <property type="match status" value="1"/>
</dbReference>
<evidence type="ECO:0000256" key="1">
    <source>
        <dbReference type="ARBA" id="ARBA00000032"/>
    </source>
</evidence>
<dbReference type="InterPro" id="IPR029033">
    <property type="entry name" value="His_PPase_superfam"/>
</dbReference>
<dbReference type="Pfam" id="PF00328">
    <property type="entry name" value="His_Phos_2"/>
    <property type="match status" value="1"/>
</dbReference>
<keyword evidence="3" id="KW-0732">Signal</keyword>
<dbReference type="InterPro" id="IPR000560">
    <property type="entry name" value="His_Pase_clade-2"/>
</dbReference>
<dbReference type="PROSITE" id="PS00616">
    <property type="entry name" value="HIS_ACID_PHOSPHAT_1"/>
    <property type="match status" value="1"/>
</dbReference>
<accession>A0A0N5CAG6</accession>
<dbReference type="CDD" id="cd07061">
    <property type="entry name" value="HP_HAP_like"/>
    <property type="match status" value="1"/>
</dbReference>
<feature type="chain" id="PRO_5005895606" evidence="3">
    <location>
        <begin position="21"/>
        <end position="390"/>
    </location>
</feature>
<evidence type="ECO:0000313" key="4">
    <source>
        <dbReference type="Proteomes" id="UP000046392"/>
    </source>
</evidence>
<dbReference type="SUPFAM" id="SSF53254">
    <property type="entry name" value="Phosphoglycerate mutase-like"/>
    <property type="match status" value="1"/>
</dbReference>
<proteinExistence type="inferred from homology"/>
<dbReference type="InterPro" id="IPR033379">
    <property type="entry name" value="Acid_Pase_AS"/>
</dbReference>
<dbReference type="STRING" id="174720.A0A0N5CAG6"/>
<dbReference type="WBParaSite" id="SPAL_0001488900.1">
    <property type="protein sequence ID" value="SPAL_0001488900.1"/>
    <property type="gene ID" value="SPAL_0001488900"/>
</dbReference>